<protein>
    <submittedName>
        <fullName evidence="1">Uncharacterized protein</fullName>
    </submittedName>
</protein>
<dbReference type="PANTHER" id="PTHR37563">
    <property type="entry name" value="PHYTANOYL-COA DIOXYGENASE FAMILY PROTEIN (AFU_ORTHOLOGUE AFUA_2G03330)"/>
    <property type="match status" value="1"/>
</dbReference>
<dbReference type="PANTHER" id="PTHR37563:SF2">
    <property type="entry name" value="PHYTANOYL-COA DIOXYGENASE FAMILY PROTEIN (AFU_ORTHOLOGUE AFUA_2G03330)"/>
    <property type="match status" value="1"/>
</dbReference>
<dbReference type="InParanoid" id="F0YEV0"/>
<reference evidence="1 2" key="1">
    <citation type="journal article" date="2011" name="Proc. Natl. Acad. Sci. U.S.A.">
        <title>Niche of harmful alga Aureococcus anophagefferens revealed through ecogenomics.</title>
        <authorList>
            <person name="Gobler C.J."/>
            <person name="Berry D.L."/>
            <person name="Dyhrman S.T."/>
            <person name="Wilhelm S.W."/>
            <person name="Salamov A."/>
            <person name="Lobanov A.V."/>
            <person name="Zhang Y."/>
            <person name="Collier J.L."/>
            <person name="Wurch L.L."/>
            <person name="Kustka A.B."/>
            <person name="Dill B.D."/>
            <person name="Shah M."/>
            <person name="VerBerkmoes N.C."/>
            <person name="Kuo A."/>
            <person name="Terry A."/>
            <person name="Pangilinan J."/>
            <person name="Lindquist E.A."/>
            <person name="Lucas S."/>
            <person name="Paulsen I.T."/>
            <person name="Hattenrath-Lehmann T.K."/>
            <person name="Talmage S.C."/>
            <person name="Walker E.A."/>
            <person name="Koch F."/>
            <person name="Burson A.M."/>
            <person name="Marcoval M.A."/>
            <person name="Tang Y.Z."/>
            <person name="Lecleir G.R."/>
            <person name="Coyne K.J."/>
            <person name="Berg G.M."/>
            <person name="Bertrand E.M."/>
            <person name="Saito M.A."/>
            <person name="Gladyshev V.N."/>
            <person name="Grigoriev I.V."/>
        </authorList>
    </citation>
    <scope>NUCLEOTIDE SEQUENCE [LARGE SCALE GENOMIC DNA]</scope>
    <source>
        <strain evidence="2">CCMP 1984</strain>
    </source>
</reference>
<dbReference type="AlphaFoldDB" id="F0YEV0"/>
<keyword evidence="2" id="KW-1185">Reference proteome</keyword>
<dbReference type="EMBL" id="GL833135">
    <property type="protein sequence ID" value="EGB06314.1"/>
    <property type="molecule type" value="Genomic_DNA"/>
</dbReference>
<name>F0YEV0_AURAN</name>
<gene>
    <name evidence="1" type="ORF">AURANDRAFT_65694</name>
</gene>
<sequence>MAYDEASPLVRSKDWRRPFLAACAGLACSAALVVRGARRPSVLALDARSGRSIDKVFYINCDADLDRRASIEAQLDRALPGVPRERVACTDTASAKFAYESGGVRGLDLSTETAHFGADEAYTTLAIYLSHTSIQETIAAMDDGLYLALEDDAVFADGFLEKFRALDLPEAFDLVRLGCWTEESPEDRATKDAFVAAAPARASATTRYLGGHAELWTPRGAATFLERLAVYDGGAVSSIDGLERTDDVAAFASYCLACASTIVATDEALPQDHSDGSGADARTCSIAIAPMAPNGRHLGCLALLLAARWSVGDEERRETGALISDGLAWEHSCRAEAGSSCASLGDDDDRFFADRLVRGALRVVEDPECQQGHALDASGPGFSILEAARVFRKCRVLVLRNAMDRGDVEQFRDALADHILALKNGTLSMKGSTTHGEDYFVFPLSNREDDDDDRDHARWLMLLPKTFAAPEIVAPPYLTQLLSHPRILGQDFVLNDAGVAIAERESAPQVWHKDDDYLFGEDALSAHGMAGHDYGSYSVTVMHPLLDIHGDRGPTEFCMGTSWLSGWNYDDHPKDETIVEALKDRTLMDTLLEYFPDPNDPTLDHCFFGKGRRVERLNVTDVLLFDYQVKHRGGTNRSPDLRSLLYLTYARKWYKDTNFAPRASSDKARELDFVVGKGTGPLSTARKRRYAKVISMARFAEVAPGPNADAPLSFAPRRRAPALENISRPFAYDPSSRIAGKLHDDWVAAVTSEFGGKTEL</sequence>
<dbReference type="KEGG" id="aaf:AURANDRAFT_65694"/>
<accession>F0YEV0</accession>
<dbReference type="Gene3D" id="2.60.120.620">
    <property type="entry name" value="q2cbj1_9rhob like domain"/>
    <property type="match status" value="1"/>
</dbReference>
<organism evidence="2">
    <name type="scientific">Aureococcus anophagefferens</name>
    <name type="common">Harmful bloom alga</name>
    <dbReference type="NCBI Taxonomy" id="44056"/>
    <lineage>
        <taxon>Eukaryota</taxon>
        <taxon>Sar</taxon>
        <taxon>Stramenopiles</taxon>
        <taxon>Ochrophyta</taxon>
        <taxon>Pelagophyceae</taxon>
        <taxon>Pelagomonadales</taxon>
        <taxon>Pelagomonadaceae</taxon>
        <taxon>Aureococcus</taxon>
    </lineage>
</organism>
<dbReference type="RefSeq" id="XP_009038893.1">
    <property type="nucleotide sequence ID" value="XM_009040645.1"/>
</dbReference>
<evidence type="ECO:0000313" key="1">
    <source>
        <dbReference type="EMBL" id="EGB06314.1"/>
    </source>
</evidence>
<proteinExistence type="predicted"/>
<dbReference type="OrthoDB" id="47242at2759"/>
<dbReference type="Proteomes" id="UP000002729">
    <property type="component" value="Unassembled WGS sequence"/>
</dbReference>
<evidence type="ECO:0000313" key="2">
    <source>
        <dbReference type="Proteomes" id="UP000002729"/>
    </source>
</evidence>
<dbReference type="SUPFAM" id="SSF51197">
    <property type="entry name" value="Clavaminate synthase-like"/>
    <property type="match status" value="1"/>
</dbReference>
<dbReference type="InterPro" id="IPR051961">
    <property type="entry name" value="Fungal_Metabolite_Diox"/>
</dbReference>
<dbReference type="GeneID" id="20225464"/>